<dbReference type="InterPro" id="IPR006162">
    <property type="entry name" value="Ppantetheine_attach_site"/>
</dbReference>
<dbReference type="Gene3D" id="1.10.1200.10">
    <property type="entry name" value="ACP-like"/>
    <property type="match status" value="1"/>
</dbReference>
<comment type="caution">
    <text evidence="4">The sequence shown here is derived from an EMBL/GenBank/DDBJ whole genome shotgun (WGS) entry which is preliminary data.</text>
</comment>
<sequence length="85" mass="8973">MATFTQDDLVRIMSQVAGESAEITSVADIADVSFGHLGYDSLALLETAARIEKEFSVILADDTFLAADTPRRLVELVTAAQGAAA</sequence>
<dbReference type="PROSITE" id="PS50075">
    <property type="entry name" value="CARRIER"/>
    <property type="match status" value="1"/>
</dbReference>
<evidence type="ECO:0000256" key="1">
    <source>
        <dbReference type="ARBA" id="ARBA00022450"/>
    </source>
</evidence>
<dbReference type="Proteomes" id="UP001612741">
    <property type="component" value="Unassembled WGS sequence"/>
</dbReference>
<reference evidence="4 5" key="1">
    <citation type="submission" date="2024-10" db="EMBL/GenBank/DDBJ databases">
        <title>The Natural Products Discovery Center: Release of the First 8490 Sequenced Strains for Exploring Actinobacteria Biosynthetic Diversity.</title>
        <authorList>
            <person name="Kalkreuter E."/>
            <person name="Kautsar S.A."/>
            <person name="Yang D."/>
            <person name="Bader C.D."/>
            <person name="Teijaro C.N."/>
            <person name="Fluegel L."/>
            <person name="Davis C.M."/>
            <person name="Simpson J.R."/>
            <person name="Lauterbach L."/>
            <person name="Steele A.D."/>
            <person name="Gui C."/>
            <person name="Meng S."/>
            <person name="Li G."/>
            <person name="Viehrig K."/>
            <person name="Ye F."/>
            <person name="Su P."/>
            <person name="Kiefer A.F."/>
            <person name="Nichols A."/>
            <person name="Cepeda A.J."/>
            <person name="Yan W."/>
            <person name="Fan B."/>
            <person name="Jiang Y."/>
            <person name="Adhikari A."/>
            <person name="Zheng C.-J."/>
            <person name="Schuster L."/>
            <person name="Cowan T.M."/>
            <person name="Smanski M.J."/>
            <person name="Chevrette M.G."/>
            <person name="De Carvalho L.P.S."/>
            <person name="Shen B."/>
        </authorList>
    </citation>
    <scope>NUCLEOTIDE SEQUENCE [LARGE SCALE GENOMIC DNA]</scope>
    <source>
        <strain evidence="4 5">NPDC050545</strain>
    </source>
</reference>
<evidence type="ECO:0000313" key="4">
    <source>
        <dbReference type="EMBL" id="MFI6497904.1"/>
    </source>
</evidence>
<organism evidence="4 5">
    <name type="scientific">Nonomuraea typhae</name>
    <dbReference type="NCBI Taxonomy" id="2603600"/>
    <lineage>
        <taxon>Bacteria</taxon>
        <taxon>Bacillati</taxon>
        <taxon>Actinomycetota</taxon>
        <taxon>Actinomycetes</taxon>
        <taxon>Streptosporangiales</taxon>
        <taxon>Streptosporangiaceae</taxon>
        <taxon>Nonomuraea</taxon>
    </lineage>
</organism>
<protein>
    <submittedName>
        <fullName evidence="4">Acyl carrier protein</fullName>
    </submittedName>
</protein>
<dbReference type="EMBL" id="JBITGY010000003">
    <property type="protein sequence ID" value="MFI6497904.1"/>
    <property type="molecule type" value="Genomic_DNA"/>
</dbReference>
<feature type="domain" description="Carrier" evidence="3">
    <location>
        <begin position="1"/>
        <end position="81"/>
    </location>
</feature>
<dbReference type="InterPro" id="IPR036736">
    <property type="entry name" value="ACP-like_sf"/>
</dbReference>
<evidence type="ECO:0000256" key="2">
    <source>
        <dbReference type="ARBA" id="ARBA00022553"/>
    </source>
</evidence>
<evidence type="ECO:0000259" key="3">
    <source>
        <dbReference type="PROSITE" id="PS50075"/>
    </source>
</evidence>
<proteinExistence type="predicted"/>
<evidence type="ECO:0000313" key="5">
    <source>
        <dbReference type="Proteomes" id="UP001612741"/>
    </source>
</evidence>
<dbReference type="PROSITE" id="PS00012">
    <property type="entry name" value="PHOSPHOPANTETHEINE"/>
    <property type="match status" value="1"/>
</dbReference>
<keyword evidence="5" id="KW-1185">Reference proteome</keyword>
<name>A0ABW7YPR4_9ACTN</name>
<accession>A0ABW7YPR4</accession>
<dbReference type="InterPro" id="IPR009081">
    <property type="entry name" value="PP-bd_ACP"/>
</dbReference>
<dbReference type="RefSeq" id="WP_157254570.1">
    <property type="nucleotide sequence ID" value="NZ_JBITGY010000003.1"/>
</dbReference>
<dbReference type="Pfam" id="PF00550">
    <property type="entry name" value="PP-binding"/>
    <property type="match status" value="1"/>
</dbReference>
<keyword evidence="2" id="KW-0597">Phosphoprotein</keyword>
<dbReference type="SUPFAM" id="SSF47336">
    <property type="entry name" value="ACP-like"/>
    <property type="match status" value="1"/>
</dbReference>
<gene>
    <name evidence="4" type="ORF">ACIBG2_10990</name>
</gene>
<keyword evidence="1" id="KW-0596">Phosphopantetheine</keyword>